<keyword evidence="10" id="KW-1185">Reference proteome</keyword>
<feature type="compositionally biased region" description="Low complexity" evidence="7">
    <location>
        <begin position="46"/>
        <end position="61"/>
    </location>
</feature>
<dbReference type="EMBL" id="KN833836">
    <property type="protein sequence ID" value="KIK17178.1"/>
    <property type="molecule type" value="Genomic_DNA"/>
</dbReference>
<dbReference type="GO" id="GO:0000981">
    <property type="term" value="F:DNA-binding transcription factor activity, RNA polymerase II-specific"/>
    <property type="evidence" value="ECO:0007669"/>
    <property type="project" value="TreeGrafter"/>
</dbReference>
<dbReference type="GO" id="GO:0000122">
    <property type="term" value="P:negative regulation of transcription by RNA polymerase II"/>
    <property type="evidence" value="ECO:0007669"/>
    <property type="project" value="TreeGrafter"/>
</dbReference>
<keyword evidence="2" id="KW-0479">Metal-binding</keyword>
<dbReference type="InterPro" id="IPR013088">
    <property type="entry name" value="Znf_NHR/GATA"/>
</dbReference>
<dbReference type="STRING" id="765257.A0A0C9ZB85"/>
<dbReference type="OrthoDB" id="2688161at2759"/>
<evidence type="ECO:0000256" key="7">
    <source>
        <dbReference type="SAM" id="MobiDB-lite"/>
    </source>
</evidence>
<dbReference type="CDD" id="cd00202">
    <property type="entry name" value="ZnF_GATA"/>
    <property type="match status" value="1"/>
</dbReference>
<keyword evidence="5" id="KW-0539">Nucleus</keyword>
<dbReference type="Pfam" id="PF00320">
    <property type="entry name" value="GATA"/>
    <property type="match status" value="1"/>
</dbReference>
<keyword evidence="3 6" id="KW-0863">Zinc-finger</keyword>
<evidence type="ECO:0000256" key="4">
    <source>
        <dbReference type="ARBA" id="ARBA00022833"/>
    </source>
</evidence>
<dbReference type="SUPFAM" id="SSF57716">
    <property type="entry name" value="Glucocorticoid receptor-like (DNA-binding domain)"/>
    <property type="match status" value="1"/>
</dbReference>
<dbReference type="GO" id="GO:0008270">
    <property type="term" value="F:zinc ion binding"/>
    <property type="evidence" value="ECO:0007669"/>
    <property type="project" value="UniProtKB-KW"/>
</dbReference>
<dbReference type="PROSITE" id="PS00344">
    <property type="entry name" value="GATA_ZN_FINGER_1"/>
    <property type="match status" value="1"/>
</dbReference>
<dbReference type="PRINTS" id="PR00619">
    <property type="entry name" value="GATAZNFINGER"/>
</dbReference>
<dbReference type="PANTHER" id="PTHR10071:SF281">
    <property type="entry name" value="BOX A-BINDING FACTOR-RELATED"/>
    <property type="match status" value="1"/>
</dbReference>
<evidence type="ECO:0000256" key="3">
    <source>
        <dbReference type="ARBA" id="ARBA00022771"/>
    </source>
</evidence>
<gene>
    <name evidence="9" type="ORF">PISMIDRAFT_67912</name>
</gene>
<dbReference type="PANTHER" id="PTHR10071">
    <property type="entry name" value="TRANSCRIPTION FACTOR GATA FAMILY MEMBER"/>
    <property type="match status" value="1"/>
</dbReference>
<feature type="region of interest" description="Disordered" evidence="7">
    <location>
        <begin position="1"/>
        <end position="73"/>
    </location>
</feature>
<organism evidence="9 10">
    <name type="scientific">Pisolithus microcarpus 441</name>
    <dbReference type="NCBI Taxonomy" id="765257"/>
    <lineage>
        <taxon>Eukaryota</taxon>
        <taxon>Fungi</taxon>
        <taxon>Dikarya</taxon>
        <taxon>Basidiomycota</taxon>
        <taxon>Agaricomycotina</taxon>
        <taxon>Agaricomycetes</taxon>
        <taxon>Agaricomycetidae</taxon>
        <taxon>Boletales</taxon>
        <taxon>Sclerodermatineae</taxon>
        <taxon>Pisolithaceae</taxon>
        <taxon>Pisolithus</taxon>
    </lineage>
</organism>
<name>A0A0C9ZB85_9AGAM</name>
<accession>A0A0C9ZB85</accession>
<protein>
    <recommendedName>
        <fullName evidence="8">GATA-type domain-containing protein</fullName>
    </recommendedName>
</protein>
<dbReference type="GO" id="GO:0045944">
    <property type="term" value="P:positive regulation of transcription by RNA polymerase II"/>
    <property type="evidence" value="ECO:0007669"/>
    <property type="project" value="TreeGrafter"/>
</dbReference>
<dbReference type="InterPro" id="IPR000679">
    <property type="entry name" value="Znf_GATA"/>
</dbReference>
<feature type="non-terminal residue" evidence="9">
    <location>
        <position position="1"/>
    </location>
</feature>
<dbReference type="InterPro" id="IPR039355">
    <property type="entry name" value="Transcription_factor_GATA"/>
</dbReference>
<reference evidence="9 10" key="1">
    <citation type="submission" date="2014-04" db="EMBL/GenBank/DDBJ databases">
        <authorList>
            <consortium name="DOE Joint Genome Institute"/>
            <person name="Kuo A."/>
            <person name="Kohler A."/>
            <person name="Costa M.D."/>
            <person name="Nagy L.G."/>
            <person name="Floudas D."/>
            <person name="Copeland A."/>
            <person name="Barry K.W."/>
            <person name="Cichocki N."/>
            <person name="Veneault-Fourrey C."/>
            <person name="LaButti K."/>
            <person name="Lindquist E.A."/>
            <person name="Lipzen A."/>
            <person name="Lundell T."/>
            <person name="Morin E."/>
            <person name="Murat C."/>
            <person name="Sun H."/>
            <person name="Tunlid A."/>
            <person name="Henrissat B."/>
            <person name="Grigoriev I.V."/>
            <person name="Hibbett D.S."/>
            <person name="Martin F."/>
            <person name="Nordberg H.P."/>
            <person name="Cantor M.N."/>
            <person name="Hua S.X."/>
        </authorList>
    </citation>
    <scope>NUCLEOTIDE SEQUENCE [LARGE SCALE GENOMIC DNA]</scope>
    <source>
        <strain evidence="9 10">441</strain>
    </source>
</reference>
<feature type="domain" description="GATA-type" evidence="8">
    <location>
        <begin position="61"/>
        <end position="92"/>
    </location>
</feature>
<dbReference type="AlphaFoldDB" id="A0A0C9ZB85"/>
<evidence type="ECO:0000259" key="8">
    <source>
        <dbReference type="PROSITE" id="PS50114"/>
    </source>
</evidence>
<dbReference type="Gene3D" id="3.30.50.10">
    <property type="entry name" value="Erythroid Transcription Factor GATA-1, subunit A"/>
    <property type="match status" value="1"/>
</dbReference>
<sequence length="92" mass="10309">MSPIIMEQPPALNMHHLSRLQQSQFSPNSPADQHTPSSLQRDRAPTQRPAAQQEQQPQRPQCTNCGTFDTPLWRRDTEGKTICNACGEPSSL</sequence>
<proteinExistence type="predicted"/>
<dbReference type="GO" id="GO:0005634">
    <property type="term" value="C:nucleus"/>
    <property type="evidence" value="ECO:0007669"/>
    <property type="project" value="UniProtKB-SubCell"/>
</dbReference>
<keyword evidence="4" id="KW-0862">Zinc</keyword>
<evidence type="ECO:0000313" key="10">
    <source>
        <dbReference type="Proteomes" id="UP000054018"/>
    </source>
</evidence>
<reference evidence="10" key="2">
    <citation type="submission" date="2015-01" db="EMBL/GenBank/DDBJ databases">
        <title>Evolutionary Origins and Diversification of the Mycorrhizal Mutualists.</title>
        <authorList>
            <consortium name="DOE Joint Genome Institute"/>
            <consortium name="Mycorrhizal Genomics Consortium"/>
            <person name="Kohler A."/>
            <person name="Kuo A."/>
            <person name="Nagy L.G."/>
            <person name="Floudas D."/>
            <person name="Copeland A."/>
            <person name="Barry K.W."/>
            <person name="Cichocki N."/>
            <person name="Veneault-Fourrey C."/>
            <person name="LaButti K."/>
            <person name="Lindquist E.A."/>
            <person name="Lipzen A."/>
            <person name="Lundell T."/>
            <person name="Morin E."/>
            <person name="Murat C."/>
            <person name="Riley R."/>
            <person name="Ohm R."/>
            <person name="Sun H."/>
            <person name="Tunlid A."/>
            <person name="Henrissat B."/>
            <person name="Grigoriev I.V."/>
            <person name="Hibbett D.S."/>
            <person name="Martin F."/>
        </authorList>
    </citation>
    <scope>NUCLEOTIDE SEQUENCE [LARGE SCALE GENOMIC DNA]</scope>
    <source>
        <strain evidence="10">441</strain>
    </source>
</reference>
<dbReference type="PROSITE" id="PS50114">
    <property type="entry name" value="GATA_ZN_FINGER_2"/>
    <property type="match status" value="1"/>
</dbReference>
<evidence type="ECO:0000256" key="2">
    <source>
        <dbReference type="ARBA" id="ARBA00022723"/>
    </source>
</evidence>
<dbReference type="Proteomes" id="UP000054018">
    <property type="component" value="Unassembled WGS sequence"/>
</dbReference>
<evidence type="ECO:0000313" key="9">
    <source>
        <dbReference type="EMBL" id="KIK17178.1"/>
    </source>
</evidence>
<evidence type="ECO:0000256" key="6">
    <source>
        <dbReference type="PROSITE-ProRule" id="PRU00094"/>
    </source>
</evidence>
<evidence type="ECO:0000256" key="1">
    <source>
        <dbReference type="ARBA" id="ARBA00004123"/>
    </source>
</evidence>
<feature type="compositionally biased region" description="Polar residues" evidence="7">
    <location>
        <begin position="19"/>
        <end position="39"/>
    </location>
</feature>
<comment type="subcellular location">
    <subcellularLocation>
        <location evidence="1">Nucleus</location>
    </subcellularLocation>
</comment>
<dbReference type="HOGENOM" id="CLU_167716_0_0_1"/>
<dbReference type="SMART" id="SM00401">
    <property type="entry name" value="ZnF_GATA"/>
    <property type="match status" value="1"/>
</dbReference>
<evidence type="ECO:0000256" key="5">
    <source>
        <dbReference type="ARBA" id="ARBA00023242"/>
    </source>
</evidence>
<dbReference type="GO" id="GO:0000978">
    <property type="term" value="F:RNA polymerase II cis-regulatory region sequence-specific DNA binding"/>
    <property type="evidence" value="ECO:0007669"/>
    <property type="project" value="TreeGrafter"/>
</dbReference>